<gene>
    <name evidence="12" type="primary">20195685</name>
    <name evidence="11" type="ORF">HELRODRAFT_116840</name>
</gene>
<dbReference type="Pfam" id="PF00839">
    <property type="entry name" value="Cys_rich_FGFR"/>
    <property type="match status" value="14"/>
</dbReference>
<keyword evidence="6 10" id="KW-0472">Membrane</keyword>
<dbReference type="Proteomes" id="UP000015101">
    <property type="component" value="Unassembled WGS sequence"/>
</dbReference>
<keyword evidence="7" id="KW-0325">Glycoprotein</keyword>
<evidence type="ECO:0000256" key="8">
    <source>
        <dbReference type="PROSITE-ProRule" id="PRU00622"/>
    </source>
</evidence>
<keyword evidence="9" id="KW-0175">Coiled coil</keyword>
<dbReference type="RefSeq" id="XP_009010583.1">
    <property type="nucleotide sequence ID" value="XM_009012335.1"/>
</dbReference>
<dbReference type="EMBL" id="KB095830">
    <property type="protein sequence ID" value="ESO11293.1"/>
    <property type="molecule type" value="Genomic_DNA"/>
</dbReference>
<dbReference type="AlphaFoldDB" id="T1EGI3"/>
<dbReference type="OMA" id="MMECLIE"/>
<feature type="repeat" description="Cys-rich GLG1" evidence="8">
    <location>
        <begin position="634"/>
        <end position="693"/>
    </location>
</feature>
<dbReference type="OrthoDB" id="2015434at2759"/>
<name>T1EGI3_HELRO</name>
<reference evidence="11 13" key="2">
    <citation type="journal article" date="2013" name="Nature">
        <title>Insights into bilaterian evolution from three spiralian genomes.</title>
        <authorList>
            <person name="Simakov O."/>
            <person name="Marletaz F."/>
            <person name="Cho S.J."/>
            <person name="Edsinger-Gonzales E."/>
            <person name="Havlak P."/>
            <person name="Hellsten U."/>
            <person name="Kuo D.H."/>
            <person name="Larsson T."/>
            <person name="Lv J."/>
            <person name="Arendt D."/>
            <person name="Savage R."/>
            <person name="Osoegawa K."/>
            <person name="de Jong P."/>
            <person name="Grimwood J."/>
            <person name="Chapman J.A."/>
            <person name="Shapiro H."/>
            <person name="Aerts A."/>
            <person name="Otillar R.P."/>
            <person name="Terry A.Y."/>
            <person name="Boore J.L."/>
            <person name="Grigoriev I.V."/>
            <person name="Lindberg D.R."/>
            <person name="Seaver E.C."/>
            <person name="Weisblat D.A."/>
            <person name="Putnam N.H."/>
            <person name="Rokhsar D.S."/>
        </authorList>
    </citation>
    <scope>NUCLEOTIDE SEQUENCE</scope>
</reference>
<reference evidence="12" key="3">
    <citation type="submission" date="2015-06" db="UniProtKB">
        <authorList>
            <consortium name="EnsemblMetazoa"/>
        </authorList>
    </citation>
    <scope>IDENTIFICATION</scope>
</reference>
<evidence type="ECO:0000256" key="5">
    <source>
        <dbReference type="ARBA" id="ARBA00022989"/>
    </source>
</evidence>
<feature type="transmembrane region" description="Helical" evidence="10">
    <location>
        <begin position="1093"/>
        <end position="1116"/>
    </location>
</feature>
<evidence type="ECO:0000313" key="11">
    <source>
        <dbReference type="EMBL" id="ESO11293.1"/>
    </source>
</evidence>
<protein>
    <recommendedName>
        <fullName evidence="14">Golgi apparatus protein 1</fullName>
    </recommendedName>
</protein>
<keyword evidence="5 10" id="KW-1133">Transmembrane helix</keyword>
<evidence type="ECO:0000256" key="9">
    <source>
        <dbReference type="SAM" id="Coils"/>
    </source>
</evidence>
<evidence type="ECO:0000256" key="6">
    <source>
        <dbReference type="ARBA" id="ARBA00023136"/>
    </source>
</evidence>
<dbReference type="EMBL" id="AMQM01008701">
    <property type="status" value="NOT_ANNOTATED_CDS"/>
    <property type="molecule type" value="Genomic_DNA"/>
</dbReference>
<dbReference type="KEGG" id="hro:HELRODRAFT_116840"/>
<dbReference type="EnsemblMetazoa" id="HelroT116840">
    <property type="protein sequence ID" value="HelroP116840"/>
    <property type="gene ID" value="HelroG116840"/>
</dbReference>
<evidence type="ECO:0000256" key="1">
    <source>
        <dbReference type="ARBA" id="ARBA00004479"/>
    </source>
</evidence>
<dbReference type="GO" id="GO:0000139">
    <property type="term" value="C:Golgi membrane"/>
    <property type="evidence" value="ECO:0000318"/>
    <property type="project" value="GO_Central"/>
</dbReference>
<keyword evidence="3" id="KW-0732">Signal</keyword>
<dbReference type="InterPro" id="IPR017873">
    <property type="entry name" value="Cys-rich_GLG1_repeat_euk"/>
</dbReference>
<comment type="subcellular location">
    <subcellularLocation>
        <location evidence="1">Membrane</location>
        <topology evidence="1">Single-pass type I membrane protein</topology>
    </subcellularLocation>
</comment>
<proteinExistence type="predicted"/>
<evidence type="ECO:0000313" key="12">
    <source>
        <dbReference type="EnsemblMetazoa" id="HelroP116840"/>
    </source>
</evidence>
<dbReference type="InParanoid" id="T1EGI3"/>
<dbReference type="PROSITE" id="PS51289">
    <property type="entry name" value="GLG1_C_RICH"/>
    <property type="match status" value="5"/>
</dbReference>
<feature type="repeat" description="Cys-rich GLG1" evidence="8">
    <location>
        <begin position="700"/>
        <end position="760"/>
    </location>
</feature>
<keyword evidence="2 10" id="KW-0812">Transmembrane</keyword>
<evidence type="ECO:0000313" key="13">
    <source>
        <dbReference type="Proteomes" id="UP000015101"/>
    </source>
</evidence>
<evidence type="ECO:0000256" key="2">
    <source>
        <dbReference type="ARBA" id="ARBA00022692"/>
    </source>
</evidence>
<dbReference type="eggNOG" id="KOG3648">
    <property type="taxonomic scope" value="Eukaryota"/>
</dbReference>
<dbReference type="PANTHER" id="PTHR11884:SF1">
    <property type="entry name" value="GOLGI APPARATUS PROTEIN 1"/>
    <property type="match status" value="1"/>
</dbReference>
<dbReference type="GO" id="GO:0017134">
    <property type="term" value="F:fibroblast growth factor binding"/>
    <property type="evidence" value="ECO:0000318"/>
    <property type="project" value="GO_Central"/>
</dbReference>
<dbReference type="PANTHER" id="PTHR11884">
    <property type="entry name" value="SELECTIN LIGAND RELATED"/>
    <property type="match status" value="1"/>
</dbReference>
<dbReference type="GeneID" id="20195685"/>
<evidence type="ECO:0000256" key="7">
    <source>
        <dbReference type="ARBA" id="ARBA00023180"/>
    </source>
</evidence>
<dbReference type="InterPro" id="IPR039728">
    <property type="entry name" value="GLG1"/>
</dbReference>
<keyword evidence="13" id="KW-1185">Reference proteome</keyword>
<evidence type="ECO:0000256" key="3">
    <source>
        <dbReference type="ARBA" id="ARBA00022729"/>
    </source>
</evidence>
<evidence type="ECO:0000256" key="4">
    <source>
        <dbReference type="ARBA" id="ARBA00022737"/>
    </source>
</evidence>
<feature type="coiled-coil region" evidence="9">
    <location>
        <begin position="557"/>
        <end position="584"/>
    </location>
</feature>
<dbReference type="CTD" id="20195685"/>
<keyword evidence="4" id="KW-0677">Repeat</keyword>
<evidence type="ECO:0008006" key="14">
    <source>
        <dbReference type="Google" id="ProtNLM"/>
    </source>
</evidence>
<reference evidence="13" key="1">
    <citation type="submission" date="2012-12" db="EMBL/GenBank/DDBJ databases">
        <authorList>
            <person name="Hellsten U."/>
            <person name="Grimwood J."/>
            <person name="Chapman J.A."/>
            <person name="Shapiro H."/>
            <person name="Aerts A."/>
            <person name="Otillar R.P."/>
            <person name="Terry A.Y."/>
            <person name="Boore J.L."/>
            <person name="Simakov O."/>
            <person name="Marletaz F."/>
            <person name="Cho S.-J."/>
            <person name="Edsinger-Gonzales E."/>
            <person name="Havlak P."/>
            <person name="Kuo D.-H."/>
            <person name="Larsson T."/>
            <person name="Lv J."/>
            <person name="Arendt D."/>
            <person name="Savage R."/>
            <person name="Osoegawa K."/>
            <person name="de Jong P."/>
            <person name="Lindberg D.R."/>
            <person name="Seaver E.C."/>
            <person name="Weisblat D.A."/>
            <person name="Putnam N.H."/>
            <person name="Grigoriev I.V."/>
            <person name="Rokhsar D.S."/>
        </authorList>
    </citation>
    <scope>NUCLEOTIDE SEQUENCE</scope>
</reference>
<organism evidence="12 13">
    <name type="scientific">Helobdella robusta</name>
    <name type="common">Californian leech</name>
    <dbReference type="NCBI Taxonomy" id="6412"/>
    <lineage>
        <taxon>Eukaryota</taxon>
        <taxon>Metazoa</taxon>
        <taxon>Spiralia</taxon>
        <taxon>Lophotrochozoa</taxon>
        <taxon>Annelida</taxon>
        <taxon>Clitellata</taxon>
        <taxon>Hirudinea</taxon>
        <taxon>Rhynchobdellida</taxon>
        <taxon>Glossiphoniidae</taxon>
        <taxon>Helobdella</taxon>
    </lineage>
</organism>
<dbReference type="EMBL" id="AMQM01008700">
    <property type="status" value="NOT_ANNOTATED_CDS"/>
    <property type="molecule type" value="Genomic_DNA"/>
</dbReference>
<dbReference type="HOGENOM" id="CLU_011063_0_0_1"/>
<evidence type="ECO:0000256" key="10">
    <source>
        <dbReference type="SAM" id="Phobius"/>
    </source>
</evidence>
<accession>T1EGI3</accession>
<feature type="repeat" description="Cys-rich GLG1" evidence="8">
    <location>
        <begin position="834"/>
        <end position="901"/>
    </location>
</feature>
<dbReference type="InterPro" id="IPR001893">
    <property type="entry name" value="Cys-rich_GLG1_repeat"/>
</dbReference>
<feature type="repeat" description="Cys-rich GLG1" evidence="8">
    <location>
        <begin position="516"/>
        <end position="575"/>
    </location>
</feature>
<dbReference type="FunCoup" id="T1EGI3">
    <property type="interactions" value="1679"/>
</dbReference>
<sequence>MNKNPEDPYNLNLAKSLECAGDVGRICGRHFAWDNFQVISCLQNGYRDNEISEPCQHLIWNYKRNMTVDPVYEKMVQNMCQTMIAQIPECKSLTNTKGHLIPCLIGYLDNSSLTTPHCQSFLSRLKPVVFGDYRIIYKFSESCQADITRLKCGRVEGQQEEDAYHNQGNTLTCLEKKLSDLQPNCRDELLRVAELQADDYHNDRWQLYFACRNDRERLCGDVQSGQGRVYECLFKKKMSPDMSEKCRDMLILRQRLQQEDYKVNLRLAQSCQEEVVENNCMRHIDRIARFPNARMSAILLCLEAGMKEGRQVKAECRMELKEVRRSMMEDYRISPSIVVGCSNEIEQKCGGSLRRDGGTIHCLMDLARPQKVNGVFSIQVSSTYLMLQVDIGESYDVDPILKRACRDVVAVYCGDLTPGEGRVMQCLMSSIDKPQMTEVCRESLTEIQYFISRDFRLDPQLYKECHKEASTICRAPSEWYNSENVFHQPEIAYLIFACLYRHIDREADPEEKNYKPLSRKCAIEVERVMRERALSVNLDPIIEGQCLNDLSKFCLDKSEKSEEMNCLEDNLDNLSEECRKVVSESIVDVDKDPSINGIFLRSCEPFWQKHCQMMTEELEDELMACLILNKHHPDMHDKCRAGVEHHQLMTLKDYKFSHNFDKACRSNIKKYCPQVRNKADVVDCLSTVMLTDTFLETKHRLDKQCRAQLNFEFLQRSEDILLDPKLRDSCSKDISTFCQHVEHGEQKVIQCLMDNFEKLSQKCHREMFRRKEIEAVNPKHDYGFVTKCQHMIQKHCSDQQQNPHSIIYCLLQKMNDEDDDDDGGDGGGDPGDGEFDEKCKRTVAKWSHVMGIDIRLDRELSVSCSPDIRKHCPSEFSSLKNDSEDGGKVLECLKNVYVKKSEKPQLTARCHHHIRNLIRMEAKDHRMNIPLVKHCHAEIKNLCSEEANLGRSNGEPDGQRGDEGEADNGRVLDCLKDAVLKKLITMEKNRKCFKQISHVIEEDMVDIHADVRLYSACSLDLVRLCGDVPLGEGKKLECLLAFQKDKTHKLSEKCDEQLKTRFKLWSSMSQIIQPPINLQEVFDAMTSSPSSHYFLFVFVAAVLVIFIFGLCFGRVTKRVRREMKNR</sequence>
<feature type="repeat" description="Cys-rich GLG1" evidence="8">
    <location>
        <begin position="311"/>
        <end position="371"/>
    </location>
</feature>